<organism evidence="2">
    <name type="scientific">Arundo donax</name>
    <name type="common">Giant reed</name>
    <name type="synonym">Donax arundinaceus</name>
    <dbReference type="NCBI Taxonomy" id="35708"/>
    <lineage>
        <taxon>Eukaryota</taxon>
        <taxon>Viridiplantae</taxon>
        <taxon>Streptophyta</taxon>
        <taxon>Embryophyta</taxon>
        <taxon>Tracheophyta</taxon>
        <taxon>Spermatophyta</taxon>
        <taxon>Magnoliopsida</taxon>
        <taxon>Liliopsida</taxon>
        <taxon>Poales</taxon>
        <taxon>Poaceae</taxon>
        <taxon>PACMAD clade</taxon>
        <taxon>Arundinoideae</taxon>
        <taxon>Arundineae</taxon>
        <taxon>Arundo</taxon>
    </lineage>
</organism>
<dbReference type="AlphaFoldDB" id="A0A0A9H3U6"/>
<dbReference type="EMBL" id="GBRH01170358">
    <property type="protein sequence ID" value="JAE27538.1"/>
    <property type="molecule type" value="Transcribed_RNA"/>
</dbReference>
<proteinExistence type="predicted"/>
<reference evidence="2" key="1">
    <citation type="submission" date="2014-09" db="EMBL/GenBank/DDBJ databases">
        <authorList>
            <person name="Magalhaes I.L.F."/>
            <person name="Oliveira U."/>
            <person name="Santos F.R."/>
            <person name="Vidigal T.H.D.A."/>
            <person name="Brescovit A.D."/>
            <person name="Santos A.J."/>
        </authorList>
    </citation>
    <scope>NUCLEOTIDE SEQUENCE</scope>
    <source>
        <tissue evidence="2">Shoot tissue taken approximately 20 cm above the soil surface</tissue>
    </source>
</reference>
<accession>A0A0A9H3U6</accession>
<reference evidence="2" key="2">
    <citation type="journal article" date="2015" name="Data Brief">
        <title>Shoot transcriptome of the giant reed, Arundo donax.</title>
        <authorList>
            <person name="Barrero R.A."/>
            <person name="Guerrero F.D."/>
            <person name="Moolhuijzen P."/>
            <person name="Goolsby J.A."/>
            <person name="Tidwell J."/>
            <person name="Bellgard S.E."/>
            <person name="Bellgard M.I."/>
        </authorList>
    </citation>
    <scope>NUCLEOTIDE SEQUENCE</scope>
    <source>
        <tissue evidence="2">Shoot tissue taken approximately 20 cm above the soil surface</tissue>
    </source>
</reference>
<evidence type="ECO:0000256" key="1">
    <source>
        <dbReference type="SAM" id="MobiDB-lite"/>
    </source>
</evidence>
<evidence type="ECO:0000313" key="2">
    <source>
        <dbReference type="EMBL" id="JAE27538.1"/>
    </source>
</evidence>
<feature type="region of interest" description="Disordered" evidence="1">
    <location>
        <begin position="11"/>
        <end position="31"/>
    </location>
</feature>
<sequence length="31" mass="2954">MGILFGSVPASGTAAAGPTVAMADGGHRWPA</sequence>
<protein>
    <submittedName>
        <fullName evidence="2">Uncharacterized protein</fullName>
    </submittedName>
</protein>
<name>A0A0A9H3U6_ARUDO</name>